<organism evidence="1 2">
    <name type="scientific">Glycomyces endophyticus</name>
    <dbReference type="NCBI Taxonomy" id="480996"/>
    <lineage>
        <taxon>Bacteria</taxon>
        <taxon>Bacillati</taxon>
        <taxon>Actinomycetota</taxon>
        <taxon>Actinomycetes</taxon>
        <taxon>Glycomycetales</taxon>
        <taxon>Glycomycetaceae</taxon>
        <taxon>Glycomyces</taxon>
    </lineage>
</organism>
<name>A0ABP4TE64_9ACTN</name>
<evidence type="ECO:0000313" key="2">
    <source>
        <dbReference type="Proteomes" id="UP001499851"/>
    </source>
</evidence>
<dbReference type="Proteomes" id="UP001499851">
    <property type="component" value="Unassembled WGS sequence"/>
</dbReference>
<accession>A0ABP4TE64</accession>
<comment type="caution">
    <text evidence="1">The sequence shown here is derived from an EMBL/GenBank/DDBJ whole genome shotgun (WGS) entry which is preliminary data.</text>
</comment>
<reference evidence="2" key="1">
    <citation type="journal article" date="2019" name="Int. J. Syst. Evol. Microbiol.">
        <title>The Global Catalogue of Microorganisms (GCM) 10K type strain sequencing project: providing services to taxonomists for standard genome sequencing and annotation.</title>
        <authorList>
            <consortium name="The Broad Institute Genomics Platform"/>
            <consortium name="The Broad Institute Genome Sequencing Center for Infectious Disease"/>
            <person name="Wu L."/>
            <person name="Ma J."/>
        </authorList>
    </citation>
    <scope>NUCLEOTIDE SEQUENCE [LARGE SCALE GENOMIC DNA]</scope>
    <source>
        <strain evidence="2">JCM 16001</strain>
    </source>
</reference>
<protein>
    <submittedName>
        <fullName evidence="1">Uncharacterized protein</fullName>
    </submittedName>
</protein>
<evidence type="ECO:0000313" key="1">
    <source>
        <dbReference type="EMBL" id="GAA1686169.1"/>
    </source>
</evidence>
<keyword evidence="2" id="KW-1185">Reference proteome</keyword>
<gene>
    <name evidence="1" type="ORF">GCM10009830_37090</name>
</gene>
<proteinExistence type="predicted"/>
<dbReference type="EMBL" id="BAAAQF010000016">
    <property type="protein sequence ID" value="GAA1686169.1"/>
    <property type="molecule type" value="Genomic_DNA"/>
</dbReference>
<sequence>MTSGTSPEAAPVTSVCPIWSGSRGTISTSMPVASVNASTTGCWAAIRSGVVYGVQKTIEPSPSADSSGLHADAVNTSVAAAMQVIIVLIAAPKGRIGANSIQSAL</sequence>